<dbReference type="NCBIfam" id="TIGR02937">
    <property type="entry name" value="sigma70-ECF"/>
    <property type="match status" value="1"/>
</dbReference>
<dbReference type="InterPro" id="IPR014284">
    <property type="entry name" value="RNA_pol_sigma-70_dom"/>
</dbReference>
<dbReference type="PANTHER" id="PTHR43133">
    <property type="entry name" value="RNA POLYMERASE ECF-TYPE SIGMA FACTO"/>
    <property type="match status" value="1"/>
</dbReference>
<keyword evidence="11" id="KW-0240">DNA-directed RNA polymerase</keyword>
<dbReference type="SUPFAM" id="SSF54427">
    <property type="entry name" value="NTF2-like"/>
    <property type="match status" value="1"/>
</dbReference>
<gene>
    <name evidence="11" type="ORF">MTAB308_4329</name>
</gene>
<dbReference type="InterPro" id="IPR013249">
    <property type="entry name" value="RNA_pol_sigma70_r4_t2"/>
</dbReference>
<dbReference type="Gene3D" id="1.10.10.10">
    <property type="entry name" value="Winged helix-like DNA-binding domain superfamily/Winged helix DNA-binding domain"/>
    <property type="match status" value="1"/>
</dbReference>
<reference evidence="11 12" key="1">
    <citation type="submission" date="2017-01" db="EMBL/GenBank/DDBJ databases">
        <authorList>
            <consortium name="Urmite Genomes"/>
        </authorList>
    </citation>
    <scope>NUCLEOTIDE SEQUENCE [LARGE SCALE GENOMIC DNA]</scope>
    <source>
        <strain evidence="11 12">AB308</strain>
    </source>
</reference>
<dbReference type="SUPFAM" id="SSF88946">
    <property type="entry name" value="Sigma2 domain of RNA polymerase sigma factors"/>
    <property type="match status" value="1"/>
</dbReference>
<protein>
    <submittedName>
        <fullName evidence="11">DNA-directed RNA polymerase sigma-70 factor</fullName>
    </submittedName>
</protein>
<evidence type="ECO:0000256" key="1">
    <source>
        <dbReference type="ARBA" id="ARBA00010641"/>
    </source>
</evidence>
<keyword evidence="6" id="KW-0804">Transcription</keyword>
<dbReference type="GO" id="GO:0000428">
    <property type="term" value="C:DNA-directed RNA polymerase complex"/>
    <property type="evidence" value="ECO:0007669"/>
    <property type="project" value="UniProtKB-KW"/>
</dbReference>
<dbReference type="NCBIfam" id="TIGR02960">
    <property type="entry name" value="SigX5"/>
    <property type="match status" value="1"/>
</dbReference>
<dbReference type="RefSeq" id="WP_083746622.1">
    <property type="nucleotide sequence ID" value="NZ_LT717701.1"/>
</dbReference>
<proteinExistence type="inferred from homology"/>
<dbReference type="InterPro" id="IPR039425">
    <property type="entry name" value="RNA_pol_sigma-70-like"/>
</dbReference>
<keyword evidence="12" id="KW-1185">Reference proteome</keyword>
<dbReference type="InterPro" id="IPR013324">
    <property type="entry name" value="RNA_pol_sigma_r3/r4-like"/>
</dbReference>
<dbReference type="Proteomes" id="UP000241595">
    <property type="component" value="Unassembled WGS sequence"/>
</dbReference>
<evidence type="ECO:0000256" key="7">
    <source>
        <dbReference type="SAM" id="MobiDB-lite"/>
    </source>
</evidence>
<evidence type="ECO:0000256" key="5">
    <source>
        <dbReference type="ARBA" id="ARBA00023125"/>
    </source>
</evidence>
<dbReference type="SUPFAM" id="SSF88659">
    <property type="entry name" value="Sigma3 and sigma4 domains of RNA polymerase sigma factors"/>
    <property type="match status" value="1"/>
</dbReference>
<feature type="domain" description="RNA polymerase sigma factor 70 region 4 type 2" evidence="9">
    <location>
        <begin position="154"/>
        <end position="206"/>
    </location>
</feature>
<dbReference type="InterPro" id="IPR013325">
    <property type="entry name" value="RNA_pol_sigma_r2"/>
</dbReference>
<name>A0A2U3NH61_9MYCO</name>
<dbReference type="InterPro" id="IPR032710">
    <property type="entry name" value="NTF2-like_dom_sf"/>
</dbReference>
<dbReference type="OrthoDB" id="7376212at2"/>
<feature type="domain" description="SnoaL-like" evidence="10">
    <location>
        <begin position="231"/>
        <end position="328"/>
    </location>
</feature>
<evidence type="ECO:0000259" key="9">
    <source>
        <dbReference type="Pfam" id="PF08281"/>
    </source>
</evidence>
<evidence type="ECO:0000256" key="2">
    <source>
        <dbReference type="ARBA" id="ARBA00011344"/>
    </source>
</evidence>
<dbReference type="InterPro" id="IPR036388">
    <property type="entry name" value="WH-like_DNA-bd_sf"/>
</dbReference>
<dbReference type="Gene3D" id="1.10.1740.10">
    <property type="match status" value="1"/>
</dbReference>
<dbReference type="STRING" id="1841859.GCA_900157385_04330"/>
<evidence type="ECO:0000259" key="8">
    <source>
        <dbReference type="Pfam" id="PF04542"/>
    </source>
</evidence>
<keyword evidence="4" id="KW-0731">Sigma factor</keyword>
<keyword evidence="3" id="KW-0805">Transcription regulation</keyword>
<evidence type="ECO:0000256" key="6">
    <source>
        <dbReference type="ARBA" id="ARBA00023163"/>
    </source>
</evidence>
<keyword evidence="5" id="KW-0238">DNA-binding</keyword>
<dbReference type="GO" id="GO:0016987">
    <property type="term" value="F:sigma factor activity"/>
    <property type="evidence" value="ECO:0007669"/>
    <property type="project" value="UniProtKB-KW"/>
</dbReference>
<sequence>MDRYESDCDGEDVAAGLLARARTGDAAAFESLVAPYRRELHVHCYRILGSIQDAEDAVQETLLSAWQGLGGFEGRAALRTWLYRVATNRSLDALRAGARRPVAVRTVAGVEPPEPSRISEVTWLQPYPDVLLDELPDDAPGPDAVAATREAISLAFITALQLLPPLQRAVLILRDVLGYRASEAAYILDTTEDSVTSALKRARATLRANAKLDRQRGTAPAAGSAEEQRIVQRFVEAFTAHDVPGIVAMLSEDAWVKMPPMPFEYQGRAAAGRFFAAITPPPGRKLRVIHTRANRQPAFAAYVADTTAGAWRPVGIIVLTVAGDLISEVIRFDVAVLASFGLPRILPDDPVASREARSAHPSATAVVPPGPEELTPDR</sequence>
<evidence type="ECO:0000313" key="12">
    <source>
        <dbReference type="Proteomes" id="UP000241595"/>
    </source>
</evidence>
<dbReference type="Pfam" id="PF04542">
    <property type="entry name" value="Sigma70_r2"/>
    <property type="match status" value="1"/>
</dbReference>
<feature type="domain" description="RNA polymerase sigma-70 region 2" evidence="8">
    <location>
        <begin position="32"/>
        <end position="99"/>
    </location>
</feature>
<organism evidence="11 12">
    <name type="scientific">Mycobacterium terramassiliense</name>
    <dbReference type="NCBI Taxonomy" id="1841859"/>
    <lineage>
        <taxon>Bacteria</taxon>
        <taxon>Bacillati</taxon>
        <taxon>Actinomycetota</taxon>
        <taxon>Actinomycetes</taxon>
        <taxon>Mycobacteriales</taxon>
        <taxon>Mycobacteriaceae</taxon>
        <taxon>Mycobacterium</taxon>
    </lineage>
</organism>
<dbReference type="Pfam" id="PF08281">
    <property type="entry name" value="Sigma70_r4_2"/>
    <property type="match status" value="1"/>
</dbReference>
<dbReference type="Pfam" id="PF12680">
    <property type="entry name" value="SnoaL_2"/>
    <property type="match status" value="1"/>
</dbReference>
<dbReference type="GO" id="GO:0006352">
    <property type="term" value="P:DNA-templated transcription initiation"/>
    <property type="evidence" value="ECO:0007669"/>
    <property type="project" value="InterPro"/>
</dbReference>
<evidence type="ECO:0000256" key="4">
    <source>
        <dbReference type="ARBA" id="ARBA00023082"/>
    </source>
</evidence>
<comment type="subunit">
    <text evidence="2">Interacts transiently with the RNA polymerase catalytic core formed by RpoA, RpoB, RpoC and RpoZ (2 alpha, 1 beta, 1 beta' and 1 omega subunit) to form the RNA polymerase holoenzyme that can initiate transcription.</text>
</comment>
<dbReference type="InterPro" id="IPR007627">
    <property type="entry name" value="RNA_pol_sigma70_r2"/>
</dbReference>
<dbReference type="EMBL" id="FTRV01000015">
    <property type="protein sequence ID" value="SPM30820.1"/>
    <property type="molecule type" value="Genomic_DNA"/>
</dbReference>
<feature type="region of interest" description="Disordered" evidence="7">
    <location>
        <begin position="352"/>
        <end position="378"/>
    </location>
</feature>
<dbReference type="InterPro" id="IPR037401">
    <property type="entry name" value="SnoaL-like"/>
</dbReference>
<dbReference type="NCBIfam" id="NF006089">
    <property type="entry name" value="PRK08241.1"/>
    <property type="match status" value="1"/>
</dbReference>
<dbReference type="AlphaFoldDB" id="A0A2U3NH61"/>
<evidence type="ECO:0000256" key="3">
    <source>
        <dbReference type="ARBA" id="ARBA00023015"/>
    </source>
</evidence>
<evidence type="ECO:0000313" key="11">
    <source>
        <dbReference type="EMBL" id="SPM30820.1"/>
    </source>
</evidence>
<comment type="similarity">
    <text evidence="1">Belongs to the sigma-70 factor family. ECF subfamily.</text>
</comment>
<evidence type="ECO:0000259" key="10">
    <source>
        <dbReference type="Pfam" id="PF12680"/>
    </source>
</evidence>
<dbReference type="Gene3D" id="3.10.450.50">
    <property type="match status" value="1"/>
</dbReference>
<dbReference type="CDD" id="cd06171">
    <property type="entry name" value="Sigma70_r4"/>
    <property type="match status" value="1"/>
</dbReference>
<dbReference type="GO" id="GO:0003677">
    <property type="term" value="F:DNA binding"/>
    <property type="evidence" value="ECO:0007669"/>
    <property type="project" value="UniProtKB-KW"/>
</dbReference>
<dbReference type="PANTHER" id="PTHR43133:SF65">
    <property type="entry name" value="ECF RNA POLYMERASE SIGMA FACTOR SIGG"/>
    <property type="match status" value="1"/>
</dbReference>
<accession>A0A2U3NH61</accession>
<dbReference type="InterPro" id="IPR014305">
    <property type="entry name" value="RNA_pol_sigma-G_actinobac"/>
</dbReference>